<dbReference type="OrthoDB" id="2967834at2"/>
<protein>
    <recommendedName>
        <fullName evidence="6">Prepilin-type N-terminal cleavage/methylation domain-containing protein</fullName>
    </recommendedName>
</protein>
<dbReference type="InterPro" id="IPR012902">
    <property type="entry name" value="N_methyl_site"/>
</dbReference>
<accession>A0A0N0UX09</accession>
<keyword evidence="2" id="KW-0178">Competence</keyword>
<comment type="caution">
    <text evidence="4">The sequence shown here is derived from an EMBL/GenBank/DDBJ whole genome shotgun (WGS) entry which is preliminary data.</text>
</comment>
<reference evidence="4 5" key="1">
    <citation type="submission" date="2015-07" db="EMBL/GenBank/DDBJ databases">
        <title>Genome sequencing project for genomic taxonomy and phylogenomics of Bacillus-like bacteria.</title>
        <authorList>
            <person name="Liu B."/>
            <person name="Wang J."/>
            <person name="Zhu Y."/>
            <person name="Liu G."/>
            <person name="Chen Q."/>
            <person name="Chen Z."/>
            <person name="Che J."/>
            <person name="Ge C."/>
            <person name="Shi H."/>
            <person name="Pan Z."/>
            <person name="Liu X."/>
        </authorList>
    </citation>
    <scope>NUCLEOTIDE SEQUENCE [LARGE SCALE GENOMIC DNA]</scope>
    <source>
        <strain evidence="4 5">DSM 54</strain>
    </source>
</reference>
<keyword evidence="5" id="KW-1185">Reference proteome</keyword>
<dbReference type="Proteomes" id="UP000037977">
    <property type="component" value="Unassembled WGS sequence"/>
</dbReference>
<evidence type="ECO:0000256" key="1">
    <source>
        <dbReference type="ARBA" id="ARBA00004241"/>
    </source>
</evidence>
<keyword evidence="3" id="KW-1133">Transmembrane helix</keyword>
<keyword evidence="3" id="KW-0472">Membrane</keyword>
<dbReference type="PATRIC" id="fig|33935.3.peg.549"/>
<keyword evidence="3" id="KW-0812">Transmembrane</keyword>
<dbReference type="GO" id="GO:0009986">
    <property type="term" value="C:cell surface"/>
    <property type="evidence" value="ECO:0007669"/>
    <property type="project" value="UniProtKB-SubCell"/>
</dbReference>
<dbReference type="RefSeq" id="WP_053994046.1">
    <property type="nucleotide sequence ID" value="NZ_CP065643.1"/>
</dbReference>
<organism evidence="4 5">
    <name type="scientific">Lysinibacillus macroides</name>
    <dbReference type="NCBI Taxonomy" id="33935"/>
    <lineage>
        <taxon>Bacteria</taxon>
        <taxon>Bacillati</taxon>
        <taxon>Bacillota</taxon>
        <taxon>Bacilli</taxon>
        <taxon>Bacillales</taxon>
        <taxon>Bacillaceae</taxon>
        <taxon>Lysinibacillus</taxon>
    </lineage>
</organism>
<name>A0A0N0UX09_9BACI</name>
<dbReference type="PROSITE" id="PS00409">
    <property type="entry name" value="PROKAR_NTER_METHYL"/>
    <property type="match status" value="1"/>
</dbReference>
<evidence type="ECO:0000313" key="4">
    <source>
        <dbReference type="EMBL" id="KOY82807.1"/>
    </source>
</evidence>
<dbReference type="NCBIfam" id="TIGR02532">
    <property type="entry name" value="IV_pilin_GFxxxE"/>
    <property type="match status" value="1"/>
</dbReference>
<sequence length="146" mass="16739">MIIKNQRGLTLVEVLASIIILSLVTILAWNMFFQGTKYSQKTISKNQMQQEANIIIANLNSIHKRSIEYSVSSSDCRLSVVYTDQNRAEKEEIFENSQMCIQANDLTVIPKTTNAEVHLIIEEKNNPNNKIEINTLLSRLKEEKKE</sequence>
<evidence type="ECO:0000256" key="2">
    <source>
        <dbReference type="ARBA" id="ARBA00023287"/>
    </source>
</evidence>
<dbReference type="AlphaFoldDB" id="A0A0N0UX09"/>
<dbReference type="EMBL" id="LGCI01000005">
    <property type="protein sequence ID" value="KOY82807.1"/>
    <property type="molecule type" value="Genomic_DNA"/>
</dbReference>
<feature type="transmembrane region" description="Helical" evidence="3">
    <location>
        <begin position="12"/>
        <end position="32"/>
    </location>
</feature>
<proteinExistence type="predicted"/>
<dbReference type="GO" id="GO:0030420">
    <property type="term" value="P:establishment of competence for transformation"/>
    <property type="evidence" value="ECO:0007669"/>
    <property type="project" value="UniProtKB-KW"/>
</dbReference>
<evidence type="ECO:0000256" key="3">
    <source>
        <dbReference type="SAM" id="Phobius"/>
    </source>
</evidence>
<dbReference type="Pfam" id="PF07963">
    <property type="entry name" value="N_methyl"/>
    <property type="match status" value="1"/>
</dbReference>
<evidence type="ECO:0008006" key="6">
    <source>
        <dbReference type="Google" id="ProtNLM"/>
    </source>
</evidence>
<evidence type="ECO:0000313" key="5">
    <source>
        <dbReference type="Proteomes" id="UP000037977"/>
    </source>
</evidence>
<comment type="subcellular location">
    <subcellularLocation>
        <location evidence="1">Cell surface</location>
    </subcellularLocation>
</comment>
<dbReference type="STRING" id="33935.ADM90_05645"/>
<gene>
    <name evidence="4" type="ORF">ADM90_05645</name>
</gene>